<dbReference type="Pfam" id="PF18843">
    <property type="entry name" value="LPD28"/>
    <property type="match status" value="1"/>
</dbReference>
<proteinExistence type="predicted"/>
<protein>
    <submittedName>
        <fullName evidence="2">LPD28 domain-containing protein</fullName>
    </submittedName>
</protein>
<comment type="caution">
    <text evidence="2">The sequence shown here is derived from an EMBL/GenBank/DDBJ whole genome shotgun (WGS) entry which is preliminary data.</text>
</comment>
<evidence type="ECO:0000259" key="1">
    <source>
        <dbReference type="Pfam" id="PF18843"/>
    </source>
</evidence>
<accession>A0ABV1E4U1</accession>
<organism evidence="2 3">
    <name type="scientific">Pseudoflavonifractor intestinihominis</name>
    <dbReference type="NCBI Taxonomy" id="3133171"/>
    <lineage>
        <taxon>Bacteria</taxon>
        <taxon>Bacillati</taxon>
        <taxon>Bacillota</taxon>
        <taxon>Clostridia</taxon>
        <taxon>Eubacteriales</taxon>
        <taxon>Oscillospiraceae</taxon>
        <taxon>Pseudoflavonifractor</taxon>
    </lineage>
</organism>
<feature type="domain" description="Large polyvalent protein associated" evidence="1">
    <location>
        <begin position="10"/>
        <end position="103"/>
    </location>
</feature>
<dbReference type="RefSeq" id="WP_349230886.1">
    <property type="nucleotide sequence ID" value="NZ_JBBMFK010000003.1"/>
</dbReference>
<evidence type="ECO:0000313" key="3">
    <source>
        <dbReference type="Proteomes" id="UP001464378"/>
    </source>
</evidence>
<evidence type="ECO:0000313" key="2">
    <source>
        <dbReference type="EMBL" id="MEQ2442324.1"/>
    </source>
</evidence>
<sequence length="124" mass="13943">MNVINASITKMEEIEIFGIPALYTPHKVSRQTVHLGMYCYELQAAPEDWCQPRRLMNEVDEGFYGTVLTPVPVEGADGEGLAIGPEDFKDELGIGSYTPAEFEDKYLSPHYDPLRLEQIYGKAD</sequence>
<dbReference type="Proteomes" id="UP001464378">
    <property type="component" value="Unassembled WGS sequence"/>
</dbReference>
<keyword evidence="3" id="KW-1185">Reference proteome</keyword>
<dbReference type="EMBL" id="JBBMFK010000003">
    <property type="protein sequence ID" value="MEQ2442324.1"/>
    <property type="molecule type" value="Genomic_DNA"/>
</dbReference>
<dbReference type="InterPro" id="IPR040809">
    <property type="entry name" value="LPD28"/>
</dbReference>
<gene>
    <name evidence="2" type="ORF">WMO64_02445</name>
</gene>
<name>A0ABV1E4U1_9FIRM</name>
<reference evidence="2 3" key="1">
    <citation type="submission" date="2024-03" db="EMBL/GenBank/DDBJ databases">
        <title>Human intestinal bacterial collection.</title>
        <authorList>
            <person name="Pauvert C."/>
            <person name="Hitch T.C.A."/>
            <person name="Clavel T."/>
        </authorList>
    </citation>
    <scope>NUCLEOTIDE SEQUENCE [LARGE SCALE GENOMIC DNA]</scope>
    <source>
        <strain evidence="2 3">CLA-AP-H29</strain>
    </source>
</reference>